<gene>
    <name evidence="2" type="ORF">PAPYR_2167</name>
</gene>
<evidence type="ECO:0000256" key="1">
    <source>
        <dbReference type="SAM" id="MobiDB-lite"/>
    </source>
</evidence>
<feature type="compositionally biased region" description="Low complexity" evidence="1">
    <location>
        <begin position="356"/>
        <end position="379"/>
    </location>
</feature>
<feature type="compositionally biased region" description="Low complexity" evidence="1">
    <location>
        <begin position="97"/>
        <end position="116"/>
    </location>
</feature>
<dbReference type="EMBL" id="JAPMOS010000007">
    <property type="protein sequence ID" value="KAJ4461569.1"/>
    <property type="molecule type" value="Genomic_DNA"/>
</dbReference>
<feature type="compositionally biased region" description="Low complexity" evidence="1">
    <location>
        <begin position="140"/>
        <end position="150"/>
    </location>
</feature>
<feature type="compositionally biased region" description="Pro residues" evidence="1">
    <location>
        <begin position="62"/>
        <end position="80"/>
    </location>
</feature>
<name>A0ABQ8UW37_9EUKA</name>
<proteinExistence type="predicted"/>
<feature type="compositionally biased region" description="Pro residues" evidence="1">
    <location>
        <begin position="117"/>
        <end position="126"/>
    </location>
</feature>
<keyword evidence="3" id="KW-1185">Reference proteome</keyword>
<evidence type="ECO:0000313" key="3">
    <source>
        <dbReference type="Proteomes" id="UP001141327"/>
    </source>
</evidence>
<feature type="compositionally biased region" description="Low complexity" evidence="1">
    <location>
        <begin position="187"/>
        <end position="197"/>
    </location>
</feature>
<accession>A0ABQ8UW37</accession>
<feature type="region of interest" description="Disordered" evidence="1">
    <location>
        <begin position="356"/>
        <end position="406"/>
    </location>
</feature>
<feature type="compositionally biased region" description="Basic residues" evidence="1">
    <location>
        <begin position="18"/>
        <end position="27"/>
    </location>
</feature>
<evidence type="ECO:0000313" key="2">
    <source>
        <dbReference type="EMBL" id="KAJ4461569.1"/>
    </source>
</evidence>
<protein>
    <submittedName>
        <fullName evidence="2">Uncharacterized protein</fullName>
    </submittedName>
</protein>
<feature type="region of interest" description="Disordered" evidence="1">
    <location>
        <begin position="262"/>
        <end position="285"/>
    </location>
</feature>
<dbReference type="Proteomes" id="UP001141327">
    <property type="component" value="Unassembled WGS sequence"/>
</dbReference>
<feature type="compositionally biased region" description="Basic and acidic residues" evidence="1">
    <location>
        <begin position="384"/>
        <end position="406"/>
    </location>
</feature>
<feature type="compositionally biased region" description="Low complexity" evidence="1">
    <location>
        <begin position="158"/>
        <end position="174"/>
    </location>
</feature>
<organism evidence="2 3">
    <name type="scientific">Paratrimastix pyriformis</name>
    <dbReference type="NCBI Taxonomy" id="342808"/>
    <lineage>
        <taxon>Eukaryota</taxon>
        <taxon>Metamonada</taxon>
        <taxon>Preaxostyla</taxon>
        <taxon>Paratrimastigidae</taxon>
        <taxon>Paratrimastix</taxon>
    </lineage>
</organism>
<sequence length="406" mass="41010">MVVGLTPAEVALVQQAAQRRHQHRRRPAGMSTGPRAATEAVPSRPPRPRPPPLVLGPDGSPLLPPSAMPRPASPPVPGLTPPSLNRPARPAPPARPTPEAARAAMARADIPGVPAASPSPPPPPVPMTTAMARADIPGVPAASSPADTAPARPPETPPAGAAAATPDRTTTANLPPAPTTGPWSPKGGRAARGAAAGTAGGEGVAAAASVPSVEQQMALRLHQRWLAEHHPHRACSWDAPHGRVPGPRPAAGCGPFPGGLLPPRRPPARGRPASEGGLPPAGTGMTPATAAALAEAPQTTPPSLRSTASALFGFPLVGLPATPPARRVAAAPAPARFASPGGIPTWRLDDVRQYLATPTPTTPTTPALAATATATTTPAVPRLPEAHKTGQRIQDRSAAHTRRTSD</sequence>
<comment type="caution">
    <text evidence="2">The sequence shown here is derived from an EMBL/GenBank/DDBJ whole genome shotgun (WGS) entry which is preliminary data.</text>
</comment>
<feature type="compositionally biased region" description="Pro residues" evidence="1">
    <location>
        <begin position="43"/>
        <end position="54"/>
    </location>
</feature>
<reference evidence="2" key="1">
    <citation type="journal article" date="2022" name="bioRxiv">
        <title>Genomics of Preaxostyla Flagellates Illuminates Evolutionary Transitions and the Path Towards Mitochondrial Loss.</title>
        <authorList>
            <person name="Novak L.V.F."/>
            <person name="Treitli S.C."/>
            <person name="Pyrih J."/>
            <person name="Halakuc P."/>
            <person name="Pipaliya S.V."/>
            <person name="Vacek V."/>
            <person name="Brzon O."/>
            <person name="Soukal P."/>
            <person name="Eme L."/>
            <person name="Dacks J.B."/>
            <person name="Karnkowska A."/>
            <person name="Elias M."/>
            <person name="Hampl V."/>
        </authorList>
    </citation>
    <scope>NUCLEOTIDE SEQUENCE</scope>
    <source>
        <strain evidence="2">RCP-MX</strain>
    </source>
</reference>
<feature type="compositionally biased region" description="Low complexity" evidence="1">
    <location>
        <begin position="270"/>
        <end position="285"/>
    </location>
</feature>
<feature type="region of interest" description="Disordered" evidence="1">
    <location>
        <begin position="14"/>
        <end position="213"/>
    </location>
</feature>